<dbReference type="OrthoDB" id="2749081at2759"/>
<evidence type="ECO:0000259" key="2">
    <source>
        <dbReference type="Pfam" id="PF20151"/>
    </source>
</evidence>
<feature type="transmembrane region" description="Helical" evidence="1">
    <location>
        <begin position="134"/>
        <end position="157"/>
    </location>
</feature>
<dbReference type="Pfam" id="PF20151">
    <property type="entry name" value="DUF6533"/>
    <property type="match status" value="1"/>
</dbReference>
<accession>A0A0C3P0B9</accession>
<feature type="domain" description="DUF6533" evidence="2">
    <location>
        <begin position="39"/>
        <end position="81"/>
    </location>
</feature>
<evidence type="ECO:0000313" key="3">
    <source>
        <dbReference type="EMBL" id="KIP11194.1"/>
    </source>
</evidence>
<organism evidence="3 4">
    <name type="scientific">Phlebiopsis gigantea (strain 11061_1 CR5-6)</name>
    <name type="common">White-rot fungus</name>
    <name type="synonym">Peniophora gigantea</name>
    <dbReference type="NCBI Taxonomy" id="745531"/>
    <lineage>
        <taxon>Eukaryota</taxon>
        <taxon>Fungi</taxon>
        <taxon>Dikarya</taxon>
        <taxon>Basidiomycota</taxon>
        <taxon>Agaricomycotina</taxon>
        <taxon>Agaricomycetes</taxon>
        <taxon>Polyporales</taxon>
        <taxon>Phanerochaetaceae</taxon>
        <taxon>Phlebiopsis</taxon>
    </lineage>
</organism>
<dbReference type="AlphaFoldDB" id="A0A0C3P0B9"/>
<dbReference type="InterPro" id="IPR045340">
    <property type="entry name" value="DUF6533"/>
</dbReference>
<protein>
    <recommendedName>
        <fullName evidence="2">DUF6533 domain-containing protein</fullName>
    </recommendedName>
</protein>
<keyword evidence="1" id="KW-1133">Transmembrane helix</keyword>
<feature type="transmembrane region" description="Helical" evidence="1">
    <location>
        <begin position="228"/>
        <end position="254"/>
    </location>
</feature>
<dbReference type="EMBL" id="KN840448">
    <property type="protein sequence ID" value="KIP11194.1"/>
    <property type="molecule type" value="Genomic_DNA"/>
</dbReference>
<dbReference type="Proteomes" id="UP000053257">
    <property type="component" value="Unassembled WGS sequence"/>
</dbReference>
<dbReference type="HOGENOM" id="CLU_769673_0_0_1"/>
<keyword evidence="1" id="KW-0472">Membrane</keyword>
<feature type="transmembrane region" description="Helical" evidence="1">
    <location>
        <begin position="96"/>
        <end position="122"/>
    </location>
</feature>
<proteinExistence type="predicted"/>
<keyword evidence="4" id="KW-1185">Reference proteome</keyword>
<evidence type="ECO:0000313" key="4">
    <source>
        <dbReference type="Proteomes" id="UP000053257"/>
    </source>
</evidence>
<keyword evidence="1" id="KW-0812">Transmembrane</keyword>
<evidence type="ECO:0000256" key="1">
    <source>
        <dbReference type="SAM" id="Phobius"/>
    </source>
</evidence>
<feature type="transmembrane region" description="Helical" evidence="1">
    <location>
        <begin position="71"/>
        <end position="90"/>
    </location>
</feature>
<feature type="transmembrane region" description="Helical" evidence="1">
    <location>
        <begin position="260"/>
        <end position="281"/>
    </location>
</feature>
<name>A0A0C3P0B9_PHLG1</name>
<gene>
    <name evidence="3" type="ORF">PHLGIDRAFT_125075</name>
</gene>
<reference evidence="3 4" key="1">
    <citation type="journal article" date="2014" name="PLoS Genet.">
        <title>Analysis of the Phlebiopsis gigantea genome, transcriptome and secretome provides insight into its pioneer colonization strategies of wood.</title>
        <authorList>
            <person name="Hori C."/>
            <person name="Ishida T."/>
            <person name="Igarashi K."/>
            <person name="Samejima M."/>
            <person name="Suzuki H."/>
            <person name="Master E."/>
            <person name="Ferreira P."/>
            <person name="Ruiz-Duenas F.J."/>
            <person name="Held B."/>
            <person name="Canessa P."/>
            <person name="Larrondo L.F."/>
            <person name="Schmoll M."/>
            <person name="Druzhinina I.S."/>
            <person name="Kubicek C.P."/>
            <person name="Gaskell J.A."/>
            <person name="Kersten P."/>
            <person name="St John F."/>
            <person name="Glasner J."/>
            <person name="Sabat G."/>
            <person name="Splinter BonDurant S."/>
            <person name="Syed K."/>
            <person name="Yadav J."/>
            <person name="Mgbeahuruike A.C."/>
            <person name="Kovalchuk A."/>
            <person name="Asiegbu F.O."/>
            <person name="Lackner G."/>
            <person name="Hoffmeister D."/>
            <person name="Rencoret J."/>
            <person name="Gutierrez A."/>
            <person name="Sun H."/>
            <person name="Lindquist E."/>
            <person name="Barry K."/>
            <person name="Riley R."/>
            <person name="Grigoriev I.V."/>
            <person name="Henrissat B."/>
            <person name="Kues U."/>
            <person name="Berka R.M."/>
            <person name="Martinez A.T."/>
            <person name="Covert S.F."/>
            <person name="Blanchette R.A."/>
            <person name="Cullen D."/>
        </authorList>
    </citation>
    <scope>NUCLEOTIDE SEQUENCE [LARGE SCALE GENOMIC DNA]</scope>
    <source>
        <strain evidence="3 4">11061_1 CR5-6</strain>
    </source>
</reference>
<sequence length="360" mass="40755">MSDTHVAAQYLTTTVAARDSVSGFPYIDFDDRRVSQSAAFSRLTLLAYDIILNAPREKELIWDQRWRVSTAIYFVIRYPVLAFQIFNVYITSGHETAQYVAFFIVTCRGLDFLIASSASFALRVYAVMGLSQWGVTWAVCLIVVGASTIAFDIWQAIQVSCSTASTPICKKYENPLLSRLMTPPHPATVLTFFSMAVFDILATAILFVRAIKLFRESGWQLLRSSRLVALIVHQGVVYFIAVSIVQVAAIVLYFFPQNMFGLILNNLPLFISSILLSRFLLDLREHHLYPSRSMTHDIISMTTMHFGSSRGDTFSSTSDETSRGWASSIIRDFDDPDDIIFSSDENFFNTYWSDETDLTW</sequence>
<feature type="transmembrane region" description="Helical" evidence="1">
    <location>
        <begin position="187"/>
        <end position="208"/>
    </location>
</feature>